<dbReference type="STRING" id="429728.SAMN05216456_0353"/>
<sequence>MASAALKLDNSEIFQRDGALETGAARSPAVSVSPISGDDLEAVGLFLHQNLNGRIAARSWAEMIVPSWQAEHPNHGFMLRQGTDIVGVQLAFYSLRASQDGPLRFCNIAAFCVLPEYRIHSLRLLKAILAQPGYIFTDLSPSGNVRPINLRLGFQMLDTATALVPNPAWLLVPASGRLVTDPAEIAIHLTGADLRIFNDHLSAQAVRHALLLLGDRYCYVVYRRDRRKNLPLFATLLYVSDPALFERCRSQLFRHLFVRHGIVFTLMEMRLVRTRPRLSRLLPGHRPKMFRSDDAEPAAIDYLYSELTCVAW</sequence>
<dbReference type="AlphaFoldDB" id="A0A1I7MZC4"/>
<organism evidence="1 2">
    <name type="scientific">Devosia crocina</name>
    <dbReference type="NCBI Taxonomy" id="429728"/>
    <lineage>
        <taxon>Bacteria</taxon>
        <taxon>Pseudomonadati</taxon>
        <taxon>Pseudomonadota</taxon>
        <taxon>Alphaproteobacteria</taxon>
        <taxon>Hyphomicrobiales</taxon>
        <taxon>Devosiaceae</taxon>
        <taxon>Devosia</taxon>
    </lineage>
</organism>
<evidence type="ECO:0000313" key="1">
    <source>
        <dbReference type="EMBL" id="SFV27752.1"/>
    </source>
</evidence>
<proteinExistence type="predicted"/>
<dbReference type="RefSeq" id="WP_244542738.1">
    <property type="nucleotide sequence ID" value="NZ_FPCK01000001.1"/>
</dbReference>
<protein>
    <recommendedName>
        <fullName evidence="3">N-acetyltransferase domain-containing protein</fullName>
    </recommendedName>
</protein>
<evidence type="ECO:0008006" key="3">
    <source>
        <dbReference type="Google" id="ProtNLM"/>
    </source>
</evidence>
<keyword evidence="2" id="KW-1185">Reference proteome</keyword>
<accession>A0A1I7MZC4</accession>
<dbReference type="Proteomes" id="UP000199074">
    <property type="component" value="Unassembled WGS sequence"/>
</dbReference>
<reference evidence="1 2" key="1">
    <citation type="submission" date="2016-10" db="EMBL/GenBank/DDBJ databases">
        <authorList>
            <person name="de Groot N.N."/>
        </authorList>
    </citation>
    <scope>NUCLEOTIDE SEQUENCE [LARGE SCALE GENOMIC DNA]</scope>
    <source>
        <strain evidence="1 2">IPL20</strain>
    </source>
</reference>
<gene>
    <name evidence="1" type="ORF">SAMN05216456_0353</name>
</gene>
<evidence type="ECO:0000313" key="2">
    <source>
        <dbReference type="Proteomes" id="UP000199074"/>
    </source>
</evidence>
<dbReference type="EMBL" id="FPCK01000001">
    <property type="protein sequence ID" value="SFV27752.1"/>
    <property type="molecule type" value="Genomic_DNA"/>
</dbReference>
<name>A0A1I7MZC4_9HYPH</name>